<evidence type="ECO:0000313" key="4">
    <source>
        <dbReference type="EMBL" id="MXR22074.1"/>
    </source>
</evidence>
<proteinExistence type="predicted"/>
<reference evidence="4 5" key="1">
    <citation type="submission" date="2019-12" db="EMBL/GenBank/DDBJ databases">
        <title>Isolation and characterization of three novel carbon monoxide-oxidizing members of Halobacteria from salione crusts and soils.</title>
        <authorList>
            <person name="Myers M.R."/>
            <person name="King G.M."/>
        </authorList>
    </citation>
    <scope>NUCLEOTIDE SEQUENCE [LARGE SCALE GENOMIC DNA]</scope>
    <source>
        <strain evidence="4 5">PCN9</strain>
    </source>
</reference>
<feature type="domain" description="HTH bat-type" evidence="3">
    <location>
        <begin position="1"/>
        <end position="38"/>
    </location>
</feature>
<dbReference type="Proteomes" id="UP000471521">
    <property type="component" value="Unassembled WGS sequence"/>
</dbReference>
<dbReference type="PANTHER" id="PTHR34236:SF1">
    <property type="entry name" value="DIMETHYL SULFOXIDE REDUCTASE TRANSCRIPTIONAL ACTIVATOR"/>
    <property type="match status" value="1"/>
</dbReference>
<dbReference type="PANTHER" id="PTHR34236">
    <property type="entry name" value="DIMETHYL SULFOXIDE REDUCTASE TRANSCRIPTIONAL ACTIVATOR"/>
    <property type="match status" value="1"/>
</dbReference>
<keyword evidence="5" id="KW-1185">Reference proteome</keyword>
<dbReference type="OrthoDB" id="168808at2157"/>
<sequence>MGYFDHPRGANGASVAAELGISPATFHEHLAAAQRKLLDSALDV</sequence>
<dbReference type="InterPro" id="IPR007050">
    <property type="entry name" value="HTH_bacterioopsin"/>
</dbReference>
<evidence type="ECO:0000256" key="2">
    <source>
        <dbReference type="ARBA" id="ARBA00023163"/>
    </source>
</evidence>
<dbReference type="Pfam" id="PF04967">
    <property type="entry name" value="HTH_10"/>
    <property type="match status" value="1"/>
</dbReference>
<dbReference type="InterPro" id="IPR036388">
    <property type="entry name" value="WH-like_DNA-bd_sf"/>
</dbReference>
<comment type="caution">
    <text evidence="4">The sequence shown here is derived from an EMBL/GenBank/DDBJ whole genome shotgun (WGS) entry which is preliminary data.</text>
</comment>
<gene>
    <name evidence="4" type="ORF">GRX66_16265</name>
</gene>
<evidence type="ECO:0000259" key="3">
    <source>
        <dbReference type="Pfam" id="PF04967"/>
    </source>
</evidence>
<keyword evidence="2" id="KW-0804">Transcription</keyword>
<accession>A0A6B0SJU7</accession>
<organism evidence="4 5">
    <name type="scientific">Halobacterium bonnevillei</name>
    <dbReference type="NCBI Taxonomy" id="2692200"/>
    <lineage>
        <taxon>Archaea</taxon>
        <taxon>Methanobacteriati</taxon>
        <taxon>Methanobacteriota</taxon>
        <taxon>Stenosarchaea group</taxon>
        <taxon>Halobacteria</taxon>
        <taxon>Halobacteriales</taxon>
        <taxon>Halobacteriaceae</taxon>
        <taxon>Halobacterium</taxon>
    </lineage>
</organism>
<dbReference type="AlphaFoldDB" id="A0A6B0SJU7"/>
<dbReference type="RefSeq" id="WP_159527469.1">
    <property type="nucleotide sequence ID" value="NZ_WUUU01000195.1"/>
</dbReference>
<dbReference type="Gene3D" id="1.10.10.10">
    <property type="entry name" value="Winged helix-like DNA-binding domain superfamily/Winged helix DNA-binding domain"/>
    <property type="match status" value="1"/>
</dbReference>
<name>A0A6B0SJU7_9EURY</name>
<protein>
    <recommendedName>
        <fullName evidence="3">HTH bat-type domain-containing protein</fullName>
    </recommendedName>
</protein>
<evidence type="ECO:0000313" key="5">
    <source>
        <dbReference type="Proteomes" id="UP000471521"/>
    </source>
</evidence>
<dbReference type="EMBL" id="WUUU01000195">
    <property type="protein sequence ID" value="MXR22074.1"/>
    <property type="molecule type" value="Genomic_DNA"/>
</dbReference>
<evidence type="ECO:0000256" key="1">
    <source>
        <dbReference type="ARBA" id="ARBA00023015"/>
    </source>
</evidence>
<keyword evidence="1" id="KW-0805">Transcription regulation</keyword>